<evidence type="ECO:0000313" key="4">
    <source>
        <dbReference type="Proteomes" id="UP000094043"/>
    </source>
</evidence>
<dbReference type="Proteomes" id="UP000094043">
    <property type="component" value="Chromosome 1"/>
</dbReference>
<sequence length="702" mass="76949">MSYFVISPLYITPFHSFSFVPSLSRWLSNFHNNLAEVQLQLSKTAHHGVRNAVFPSERVISTSQPQALSEQQDQDRPVPQEEVSPVSTGSTSHLSVTKSLKTSAGPPVLLPANIKPQLDPAFTNPRKRDTEETQFLSLEFPQPSVRHQTNLQTLPKPATQPLIEQDHTSYPIETNRDMAVVNSQPLGNDTALANKAAALDLNDPPMSRATQRTDRTAGNMTNGGAGAGVWNALPEQPVYGTPVVIPAHIISEDGDEQYFEDQGGNKTGLISALNSDPNDFKQKPYEEKLERPIISEHPSRSYIHPSVPIVTTYEPELPIANKSKSVAESTRAPVVKTTSRTASIDGGSPGKTRSVKRASSKTGSLHSSDGHFFIDNHANGHESRRLRPLSQTASARKKELEDDAAVEASTFAVGEFASPERQRELQSNRGSRRHSRVSLHDDGPVPHAATYEDAQHYANQPNPSIGRTMSPRPHSAFGHRPQPQLRAINEVNGEPQDGMDSRAGVLGRSGTVLSRANTLGRNGTLSRGANGGTIGSRRGAFGRGAGASIGTQPEEVLGRDDIHARAELSERILGDATLRRLSNMEKKDARRLTKVIKKEARAEAKAVQGSIKELERIAKLQKEAARAEPRLRFLKEKEIYERVEGELRNAENDYEERRDHAAGLTAQVAEKTQDLDDLRAQKAADDREREVKILALKSPAHS</sequence>
<feature type="region of interest" description="Disordered" evidence="2">
    <location>
        <begin position="324"/>
        <end position="398"/>
    </location>
</feature>
<name>A0AAJ8LX90_9TREE</name>
<dbReference type="KEGG" id="cdep:91084681"/>
<gene>
    <name evidence="3" type="ORF">L203_100465</name>
</gene>
<feature type="compositionally biased region" description="Polar residues" evidence="2">
    <location>
        <begin position="518"/>
        <end position="527"/>
    </location>
</feature>
<feature type="region of interest" description="Disordered" evidence="2">
    <location>
        <begin position="62"/>
        <end position="132"/>
    </location>
</feature>
<feature type="compositionally biased region" description="Polar residues" evidence="2">
    <location>
        <begin position="62"/>
        <end position="71"/>
    </location>
</feature>
<reference evidence="3" key="3">
    <citation type="submission" date="2024-01" db="EMBL/GenBank/DDBJ databases">
        <authorList>
            <person name="Coelho M.A."/>
            <person name="David-Palma M."/>
            <person name="Shea T."/>
            <person name="Sun S."/>
            <person name="Cuomo C.A."/>
            <person name="Heitman J."/>
        </authorList>
    </citation>
    <scope>NUCLEOTIDE SEQUENCE</scope>
    <source>
        <strain evidence="3">CBS 7841</strain>
    </source>
</reference>
<feature type="coiled-coil region" evidence="1">
    <location>
        <begin position="597"/>
        <end position="688"/>
    </location>
</feature>
<keyword evidence="1" id="KW-0175">Coiled coil</keyword>
<dbReference type="GeneID" id="91084681"/>
<dbReference type="EMBL" id="CP143784">
    <property type="protein sequence ID" value="WVN85320.1"/>
    <property type="molecule type" value="Genomic_DNA"/>
</dbReference>
<reference evidence="3" key="1">
    <citation type="submission" date="2016-06" db="EMBL/GenBank/DDBJ databases">
        <authorList>
            <person name="Cuomo C."/>
            <person name="Litvintseva A."/>
            <person name="Heitman J."/>
            <person name="Chen Y."/>
            <person name="Sun S."/>
            <person name="Springer D."/>
            <person name="Dromer F."/>
            <person name="Young S."/>
            <person name="Zeng Q."/>
            <person name="Chapman S."/>
            <person name="Gujja S."/>
            <person name="Saif S."/>
            <person name="Birren B."/>
        </authorList>
    </citation>
    <scope>NUCLEOTIDE SEQUENCE</scope>
    <source>
        <strain evidence="3">CBS 7841</strain>
    </source>
</reference>
<accession>A0AAJ8LX90</accession>
<keyword evidence="4" id="KW-1185">Reference proteome</keyword>
<feature type="compositionally biased region" description="Basic and acidic residues" evidence="2">
    <location>
        <begin position="368"/>
        <end position="385"/>
    </location>
</feature>
<feature type="region of interest" description="Disordered" evidence="2">
    <location>
        <begin position="411"/>
        <end position="448"/>
    </location>
</feature>
<feature type="compositionally biased region" description="Polar residues" evidence="2">
    <location>
        <begin position="85"/>
        <end position="102"/>
    </location>
</feature>
<feature type="region of interest" description="Disordered" evidence="2">
    <location>
        <begin position="518"/>
        <end position="538"/>
    </location>
</feature>
<dbReference type="RefSeq" id="XP_066066021.1">
    <property type="nucleotide sequence ID" value="XM_066209924.1"/>
</dbReference>
<evidence type="ECO:0000256" key="1">
    <source>
        <dbReference type="SAM" id="Coils"/>
    </source>
</evidence>
<feature type="region of interest" description="Disordered" evidence="2">
    <location>
        <begin position="202"/>
        <end position="221"/>
    </location>
</feature>
<evidence type="ECO:0000256" key="2">
    <source>
        <dbReference type="SAM" id="MobiDB-lite"/>
    </source>
</evidence>
<evidence type="ECO:0008006" key="5">
    <source>
        <dbReference type="Google" id="ProtNLM"/>
    </source>
</evidence>
<dbReference type="AlphaFoldDB" id="A0AAJ8LX90"/>
<proteinExistence type="predicted"/>
<evidence type="ECO:0000313" key="3">
    <source>
        <dbReference type="EMBL" id="WVN85320.1"/>
    </source>
</evidence>
<reference evidence="3" key="2">
    <citation type="journal article" date="2022" name="Elife">
        <title>Obligate sexual reproduction of a homothallic fungus closely related to the Cryptococcus pathogenic species complex.</title>
        <authorList>
            <person name="Passer A.R."/>
            <person name="Clancey S.A."/>
            <person name="Shea T."/>
            <person name="David-Palma M."/>
            <person name="Averette A.F."/>
            <person name="Boekhout T."/>
            <person name="Porcel B.M."/>
            <person name="Nowrousian M."/>
            <person name="Cuomo C.A."/>
            <person name="Sun S."/>
            <person name="Heitman J."/>
            <person name="Coelho M.A."/>
        </authorList>
    </citation>
    <scope>NUCLEOTIDE SEQUENCE</scope>
    <source>
        <strain evidence="3">CBS 7841</strain>
    </source>
</reference>
<organism evidence="3 4">
    <name type="scientific">Cryptococcus depauperatus CBS 7841</name>
    <dbReference type="NCBI Taxonomy" id="1295531"/>
    <lineage>
        <taxon>Eukaryota</taxon>
        <taxon>Fungi</taxon>
        <taxon>Dikarya</taxon>
        <taxon>Basidiomycota</taxon>
        <taxon>Agaricomycotina</taxon>
        <taxon>Tremellomycetes</taxon>
        <taxon>Tremellales</taxon>
        <taxon>Cryptococcaceae</taxon>
        <taxon>Cryptococcus</taxon>
    </lineage>
</organism>
<protein>
    <recommendedName>
        <fullName evidence="5">DNA binding protein Ncp1</fullName>
    </recommendedName>
</protein>